<dbReference type="EMBL" id="JABFAF010279691">
    <property type="protein sequence ID" value="MBA0881687.1"/>
    <property type="molecule type" value="Genomic_DNA"/>
</dbReference>
<keyword evidence="3" id="KW-1185">Reference proteome</keyword>
<feature type="region of interest" description="Disordered" evidence="1">
    <location>
        <begin position="49"/>
        <end position="95"/>
    </location>
</feature>
<reference evidence="2 3" key="1">
    <citation type="journal article" date="2019" name="Genome Biol. Evol.">
        <title>Insights into the evolution of the New World diploid cottons (Gossypium, subgenus Houzingenia) based on genome sequencing.</title>
        <authorList>
            <person name="Grover C.E."/>
            <person name="Arick M.A. 2nd"/>
            <person name="Thrash A."/>
            <person name="Conover J.L."/>
            <person name="Sanders W.S."/>
            <person name="Peterson D.G."/>
            <person name="Frelichowski J.E."/>
            <person name="Scheffler J.A."/>
            <person name="Scheffler B.E."/>
            <person name="Wendel J.F."/>
        </authorList>
    </citation>
    <scope>NUCLEOTIDE SEQUENCE [LARGE SCALE GENOMIC DNA]</scope>
    <source>
        <strain evidence="2">1</strain>
        <tissue evidence="2">Leaf</tissue>
    </source>
</reference>
<feature type="compositionally biased region" description="Basic and acidic residues" evidence="1">
    <location>
        <begin position="71"/>
        <end position="85"/>
    </location>
</feature>
<protein>
    <submittedName>
        <fullName evidence="2">Uncharacterized protein</fullName>
    </submittedName>
</protein>
<dbReference type="Proteomes" id="UP000593576">
    <property type="component" value="Unassembled WGS sequence"/>
</dbReference>
<proteinExistence type="predicted"/>
<dbReference type="OrthoDB" id="10523550at2759"/>
<dbReference type="AlphaFoldDB" id="A0A7J9NEV6"/>
<sequence>MAYVTAVTIRRVEVPLFPGDICEFYDIPFSEKDFTDGMDLDRLQNIDMENGHVIRSPTRHAPSTGGSSYKEYAKGKGKAPMEKRQSPQWDNEEDD</sequence>
<organism evidence="2 3">
    <name type="scientific">Gossypium schwendimanii</name>
    <name type="common">Cotton</name>
    <dbReference type="NCBI Taxonomy" id="34291"/>
    <lineage>
        <taxon>Eukaryota</taxon>
        <taxon>Viridiplantae</taxon>
        <taxon>Streptophyta</taxon>
        <taxon>Embryophyta</taxon>
        <taxon>Tracheophyta</taxon>
        <taxon>Spermatophyta</taxon>
        <taxon>Magnoliopsida</taxon>
        <taxon>eudicotyledons</taxon>
        <taxon>Gunneridae</taxon>
        <taxon>Pentapetalae</taxon>
        <taxon>rosids</taxon>
        <taxon>malvids</taxon>
        <taxon>Malvales</taxon>
        <taxon>Malvaceae</taxon>
        <taxon>Malvoideae</taxon>
        <taxon>Gossypium</taxon>
    </lineage>
</organism>
<name>A0A7J9NEV6_GOSSC</name>
<accession>A0A7J9NEV6</accession>
<gene>
    <name evidence="2" type="ORF">Goshw_011536</name>
</gene>
<comment type="caution">
    <text evidence="2">The sequence shown here is derived from an EMBL/GenBank/DDBJ whole genome shotgun (WGS) entry which is preliminary data.</text>
</comment>
<evidence type="ECO:0000313" key="2">
    <source>
        <dbReference type="EMBL" id="MBA0881687.1"/>
    </source>
</evidence>
<evidence type="ECO:0000256" key="1">
    <source>
        <dbReference type="SAM" id="MobiDB-lite"/>
    </source>
</evidence>
<evidence type="ECO:0000313" key="3">
    <source>
        <dbReference type="Proteomes" id="UP000593576"/>
    </source>
</evidence>